<evidence type="ECO:0000256" key="1">
    <source>
        <dbReference type="SAM" id="MobiDB-lite"/>
    </source>
</evidence>
<dbReference type="EMBL" id="MCOG01000152">
    <property type="protein sequence ID" value="ORY35289.1"/>
    <property type="molecule type" value="Genomic_DNA"/>
</dbReference>
<keyword evidence="5" id="KW-1185">Reference proteome</keyword>
<comment type="caution">
    <text evidence="4">The sequence shown here is derived from an EMBL/GenBank/DDBJ whole genome shotgun (WGS) entry which is preliminary data.</text>
</comment>
<dbReference type="GO" id="GO:0030248">
    <property type="term" value="F:cellulose binding"/>
    <property type="evidence" value="ECO:0007669"/>
    <property type="project" value="InterPro"/>
</dbReference>
<feature type="domain" description="Carbohydrate binding module family 10" evidence="3">
    <location>
        <begin position="201"/>
        <end position="224"/>
    </location>
</feature>
<feature type="compositionally biased region" description="Low complexity" evidence="1">
    <location>
        <begin position="74"/>
        <end position="126"/>
    </location>
</feature>
<dbReference type="Proteomes" id="UP000193920">
    <property type="component" value="Unassembled WGS sequence"/>
</dbReference>
<evidence type="ECO:0000313" key="5">
    <source>
        <dbReference type="Proteomes" id="UP000193920"/>
    </source>
</evidence>
<evidence type="ECO:0000313" key="4">
    <source>
        <dbReference type="EMBL" id="ORY35289.1"/>
    </source>
</evidence>
<feature type="region of interest" description="Disordered" evidence="1">
    <location>
        <begin position="72"/>
        <end position="127"/>
    </location>
</feature>
<accession>A0A1Y2BKJ4</accession>
<organism evidence="4 5">
    <name type="scientific">Neocallimastix californiae</name>
    <dbReference type="NCBI Taxonomy" id="1754190"/>
    <lineage>
        <taxon>Eukaryota</taxon>
        <taxon>Fungi</taxon>
        <taxon>Fungi incertae sedis</taxon>
        <taxon>Chytridiomycota</taxon>
        <taxon>Chytridiomycota incertae sedis</taxon>
        <taxon>Neocallimastigomycetes</taxon>
        <taxon>Neocallimastigales</taxon>
        <taxon>Neocallimastigaceae</taxon>
        <taxon>Neocallimastix</taxon>
    </lineage>
</organism>
<feature type="domain" description="Carbohydrate binding module family 10" evidence="3">
    <location>
        <begin position="280"/>
        <end position="316"/>
    </location>
</feature>
<evidence type="ECO:0000256" key="2">
    <source>
        <dbReference type="SAM" id="SignalP"/>
    </source>
</evidence>
<keyword evidence="2" id="KW-0732">Signal</keyword>
<gene>
    <name evidence="4" type="ORF">LY90DRAFT_673152</name>
</gene>
<dbReference type="InterPro" id="IPR009031">
    <property type="entry name" value="CBM10"/>
</dbReference>
<feature type="domain" description="Carbohydrate binding module family 10" evidence="3">
    <location>
        <begin position="134"/>
        <end position="164"/>
    </location>
</feature>
<name>A0A1Y2BKJ4_9FUNG</name>
<dbReference type="AlphaFoldDB" id="A0A1Y2BKJ4"/>
<reference evidence="4 5" key="1">
    <citation type="submission" date="2016-08" db="EMBL/GenBank/DDBJ databases">
        <title>A Parts List for Fungal Cellulosomes Revealed by Comparative Genomics.</title>
        <authorList>
            <consortium name="DOE Joint Genome Institute"/>
            <person name="Haitjema C.H."/>
            <person name="Gilmore S.P."/>
            <person name="Henske J.K."/>
            <person name="Solomon K.V."/>
            <person name="De Groot R."/>
            <person name="Kuo A."/>
            <person name="Mondo S.J."/>
            <person name="Salamov A.A."/>
            <person name="Labutti K."/>
            <person name="Zhao Z."/>
            <person name="Chiniquy J."/>
            <person name="Barry K."/>
            <person name="Brewer H.M."/>
            <person name="Purvine S.O."/>
            <person name="Wright A.T."/>
            <person name="Boxma B."/>
            <person name="Van Alen T."/>
            <person name="Hackstein J.H."/>
            <person name="Baker S.E."/>
            <person name="Grigoriev I.V."/>
            <person name="O'Malley M.A."/>
        </authorList>
    </citation>
    <scope>NUCLEOTIDE SEQUENCE [LARGE SCALE GENOMIC DNA]</scope>
    <source>
        <strain evidence="4 5">G1</strain>
    </source>
</reference>
<protein>
    <recommendedName>
        <fullName evidence="3">Carbohydrate binding module family 10 domain-containing protein</fullName>
    </recommendedName>
</protein>
<proteinExistence type="predicted"/>
<dbReference type="OrthoDB" id="2153466at2759"/>
<feature type="signal peptide" evidence="2">
    <location>
        <begin position="1"/>
        <end position="20"/>
    </location>
</feature>
<feature type="chain" id="PRO_5012643791" description="Carbohydrate binding module family 10 domain-containing protein" evidence="2">
    <location>
        <begin position="21"/>
        <end position="362"/>
    </location>
</feature>
<dbReference type="SMART" id="SM01064">
    <property type="entry name" value="CBM_10"/>
    <property type="match status" value="3"/>
</dbReference>
<evidence type="ECO:0000259" key="3">
    <source>
        <dbReference type="SMART" id="SM01064"/>
    </source>
</evidence>
<sequence>MKIAFCSLFITSLLLSNIKASSINKCSDCNVYATGKDGTLWGWEDGSFCKLSSSCSETKKTTSKKTTTIHKKTSTNSISSSKKSTTKKSSTTSKNTTSSTKNESTSITTSSSKNESTSITTSSATLTEHETDANGNLVCNGCVVTSTGGDNSLWGYEDEKSCIIDQIKCKDKMEEIKNNKTNSKAESNHKKDSIGNLICNECKVTATGNDGSYWGWEDEASCIVDNVKCNLSPQKTEQKVLERGPDGILICSTCEYTRIDPDTTTWNTENGEDCRVIGSRCGINTTPHPWCSGCVVTGTGNDGALYGWENNASCLINEVSCGIVSNYNKYGQVTSDGTTQQKMTFLYGIIASLVTVFIVRGL</sequence>
<dbReference type="GO" id="GO:0005975">
    <property type="term" value="P:carbohydrate metabolic process"/>
    <property type="evidence" value="ECO:0007669"/>
    <property type="project" value="InterPro"/>
</dbReference>